<dbReference type="InterPro" id="IPR050109">
    <property type="entry name" value="HTH-type_TetR-like_transc_reg"/>
</dbReference>
<gene>
    <name evidence="7" type="ORF">H0B56_03900</name>
</gene>
<dbReference type="PRINTS" id="PR00455">
    <property type="entry name" value="HTHTETR"/>
</dbReference>
<dbReference type="Proteomes" id="UP000582974">
    <property type="component" value="Unassembled WGS sequence"/>
</dbReference>
<name>A0A838A8C5_9PSEU</name>
<dbReference type="Pfam" id="PF16859">
    <property type="entry name" value="TetR_C_11"/>
    <property type="match status" value="1"/>
</dbReference>
<dbReference type="InterPro" id="IPR011075">
    <property type="entry name" value="TetR_C"/>
</dbReference>
<comment type="caution">
    <text evidence="7">The sequence shown here is derived from an EMBL/GenBank/DDBJ whole genome shotgun (WGS) entry which is preliminary data.</text>
</comment>
<dbReference type="InterPro" id="IPR001647">
    <property type="entry name" value="HTH_TetR"/>
</dbReference>
<evidence type="ECO:0000256" key="4">
    <source>
        <dbReference type="PROSITE-ProRule" id="PRU00335"/>
    </source>
</evidence>
<dbReference type="GO" id="GO:0003700">
    <property type="term" value="F:DNA-binding transcription factor activity"/>
    <property type="evidence" value="ECO:0007669"/>
    <property type="project" value="TreeGrafter"/>
</dbReference>
<sequence length="240" mass="26080">MHNITSTGASAARDGPSWSEAAERDPRVARSRALLIDAAAGLLAEGGVEAVTIDAVTSASGVSRATLYRHFATGAELVAAAFERLIPPVTPAPESGTLRDRLLSLMTRQAELIQHAPLHATLLSWLGLGAHPEHEQHHSDRPRLRQLRDRIIEHYRKPFDTVLADAADQNELDDIDPDIAIAQLAGPLIFNRLVTQQPSDQHFCSRIVDDFLAAHRPNSADHQPCGPPGTPRSSKAHRAR</sequence>
<proteinExistence type="predicted"/>
<reference evidence="7 8" key="1">
    <citation type="submission" date="2020-07" db="EMBL/GenBank/DDBJ databases">
        <title>Genome of Haloechinothrix sp.</title>
        <authorList>
            <person name="Tang S.-K."/>
            <person name="Yang L."/>
            <person name="Zhu W.-Y."/>
        </authorList>
    </citation>
    <scope>NUCLEOTIDE SEQUENCE [LARGE SCALE GENOMIC DNA]</scope>
    <source>
        <strain evidence="7 8">YIM 98757</strain>
    </source>
</reference>
<accession>A0A838A8C5</accession>
<feature type="region of interest" description="Disordered" evidence="5">
    <location>
        <begin position="217"/>
        <end position="240"/>
    </location>
</feature>
<evidence type="ECO:0000256" key="2">
    <source>
        <dbReference type="ARBA" id="ARBA00023125"/>
    </source>
</evidence>
<keyword evidence="1" id="KW-0805">Transcription regulation</keyword>
<evidence type="ECO:0000259" key="6">
    <source>
        <dbReference type="PROSITE" id="PS50977"/>
    </source>
</evidence>
<dbReference type="SUPFAM" id="SSF48498">
    <property type="entry name" value="Tetracyclin repressor-like, C-terminal domain"/>
    <property type="match status" value="1"/>
</dbReference>
<evidence type="ECO:0000313" key="8">
    <source>
        <dbReference type="Proteomes" id="UP000582974"/>
    </source>
</evidence>
<dbReference type="Gene3D" id="1.10.357.10">
    <property type="entry name" value="Tetracycline Repressor, domain 2"/>
    <property type="match status" value="1"/>
</dbReference>
<dbReference type="Gene3D" id="1.10.10.60">
    <property type="entry name" value="Homeodomain-like"/>
    <property type="match status" value="1"/>
</dbReference>
<evidence type="ECO:0000313" key="7">
    <source>
        <dbReference type="EMBL" id="MBA0124679.1"/>
    </source>
</evidence>
<evidence type="ECO:0000256" key="5">
    <source>
        <dbReference type="SAM" id="MobiDB-lite"/>
    </source>
</evidence>
<dbReference type="PANTHER" id="PTHR30055:SF149">
    <property type="entry name" value="TETR-FAMILY TRANSCRIPTIONAL REGULATOR"/>
    <property type="match status" value="1"/>
</dbReference>
<feature type="region of interest" description="Disordered" evidence="5">
    <location>
        <begin position="1"/>
        <end position="24"/>
    </location>
</feature>
<dbReference type="Pfam" id="PF00440">
    <property type="entry name" value="TetR_N"/>
    <property type="match status" value="1"/>
</dbReference>
<dbReference type="AlphaFoldDB" id="A0A838A8C5"/>
<dbReference type="GO" id="GO:0000976">
    <property type="term" value="F:transcription cis-regulatory region binding"/>
    <property type="evidence" value="ECO:0007669"/>
    <property type="project" value="TreeGrafter"/>
</dbReference>
<evidence type="ECO:0000256" key="3">
    <source>
        <dbReference type="ARBA" id="ARBA00023163"/>
    </source>
</evidence>
<evidence type="ECO:0000256" key="1">
    <source>
        <dbReference type="ARBA" id="ARBA00023015"/>
    </source>
</evidence>
<dbReference type="SUPFAM" id="SSF46689">
    <property type="entry name" value="Homeodomain-like"/>
    <property type="match status" value="1"/>
</dbReference>
<keyword evidence="8" id="KW-1185">Reference proteome</keyword>
<dbReference type="PANTHER" id="PTHR30055">
    <property type="entry name" value="HTH-TYPE TRANSCRIPTIONAL REGULATOR RUTR"/>
    <property type="match status" value="1"/>
</dbReference>
<protein>
    <submittedName>
        <fullName evidence="7">TetR/AcrR family transcriptional regulator</fullName>
    </submittedName>
</protein>
<keyword evidence="2 4" id="KW-0238">DNA-binding</keyword>
<keyword evidence="3" id="KW-0804">Transcription</keyword>
<feature type="DNA-binding region" description="H-T-H motif" evidence="4">
    <location>
        <begin position="52"/>
        <end position="71"/>
    </location>
</feature>
<feature type="domain" description="HTH tetR-type" evidence="6">
    <location>
        <begin position="29"/>
        <end position="89"/>
    </location>
</feature>
<dbReference type="InterPro" id="IPR009057">
    <property type="entry name" value="Homeodomain-like_sf"/>
</dbReference>
<dbReference type="InterPro" id="IPR036271">
    <property type="entry name" value="Tet_transcr_reg_TetR-rel_C_sf"/>
</dbReference>
<dbReference type="EMBL" id="JACCKD010000001">
    <property type="protein sequence ID" value="MBA0124679.1"/>
    <property type="molecule type" value="Genomic_DNA"/>
</dbReference>
<dbReference type="PROSITE" id="PS50977">
    <property type="entry name" value="HTH_TETR_2"/>
    <property type="match status" value="1"/>
</dbReference>
<dbReference type="RefSeq" id="WP_180891507.1">
    <property type="nucleotide sequence ID" value="NZ_JACCKD010000001.1"/>
</dbReference>
<organism evidence="7 8">
    <name type="scientific">Haloechinothrix aidingensis</name>
    <dbReference type="NCBI Taxonomy" id="2752311"/>
    <lineage>
        <taxon>Bacteria</taxon>
        <taxon>Bacillati</taxon>
        <taxon>Actinomycetota</taxon>
        <taxon>Actinomycetes</taxon>
        <taxon>Pseudonocardiales</taxon>
        <taxon>Pseudonocardiaceae</taxon>
        <taxon>Haloechinothrix</taxon>
    </lineage>
</organism>